<dbReference type="EMBL" id="JAABLP010000002">
    <property type="protein sequence ID" value="NBN63103.1"/>
    <property type="molecule type" value="Genomic_DNA"/>
</dbReference>
<evidence type="ECO:0000256" key="2">
    <source>
        <dbReference type="ARBA" id="ARBA00008412"/>
    </source>
</evidence>
<evidence type="ECO:0000256" key="4">
    <source>
        <dbReference type="ARBA" id="ARBA00022989"/>
    </source>
</evidence>
<sequence>MEQHPNDLQAETGTASRELRDGPASLAAVAPGLSWLSILRLGLVQASLGAIVVLTNSTLNRVMIVELALAALVPGCLVGLHYGVQLSRPLWGHRSDVGASRTRWILGGLALLAISGTAAAATTLLFEISFAAGLAAATLAYALIGIGIGASGTSLLALMARQTAPERRASAATLTWMLMIAGIVVTSIATSAHLEPYSHQRLVAVTAVTGLVALALSALALVGLEKRGDPQMPQDRRPTASFARSAAEVWQDREARWLTLFVFLSMLAYATQDLILEPFAGLLFGMTPAETTRLSGVQHGGVLLGMACVGVAGGLFSRKRPGLLKMFIVTGCLGSGLALAGLACAALLAPAWPLEATVFLLGLMNGTFSVAAIGTMMVLAGAGKTANEGMRMGVWGAAQALSFGLGGLAGTVVLTLGRWTLSGDGPAFALVFVFEAALFLGSAAIALGIGGLSAAPAGGRAADRSARFGAALPAE</sequence>
<dbReference type="CDD" id="cd06176">
    <property type="entry name" value="MFS_BCD_PucC-like"/>
    <property type="match status" value="1"/>
</dbReference>
<feature type="transmembrane region" description="Helical" evidence="6">
    <location>
        <begin position="104"/>
        <end position="126"/>
    </location>
</feature>
<feature type="transmembrane region" description="Helical" evidence="6">
    <location>
        <begin position="171"/>
        <end position="190"/>
    </location>
</feature>
<evidence type="ECO:0000313" key="8">
    <source>
        <dbReference type="Proteomes" id="UP000541347"/>
    </source>
</evidence>
<feature type="transmembrane region" description="Helical" evidence="6">
    <location>
        <begin position="296"/>
        <end position="316"/>
    </location>
</feature>
<dbReference type="PANTHER" id="PTHR23538:SF1">
    <property type="entry name" value="44.5 KD BACTERIOCHLOROPHYLL SYNTHASE SUBUNIT"/>
    <property type="match status" value="1"/>
</dbReference>
<comment type="similarity">
    <text evidence="2">Belongs to the PucC family.</text>
</comment>
<feature type="transmembrane region" description="Helical" evidence="6">
    <location>
        <begin position="132"/>
        <end position="159"/>
    </location>
</feature>
<feature type="transmembrane region" description="Helical" evidence="6">
    <location>
        <begin position="394"/>
        <end position="416"/>
    </location>
</feature>
<dbReference type="SUPFAM" id="SSF103473">
    <property type="entry name" value="MFS general substrate transporter"/>
    <property type="match status" value="1"/>
</dbReference>
<dbReference type="RefSeq" id="WP_161674746.1">
    <property type="nucleotide sequence ID" value="NZ_JAABLP010000002.1"/>
</dbReference>
<evidence type="ECO:0000256" key="3">
    <source>
        <dbReference type="ARBA" id="ARBA00022692"/>
    </source>
</evidence>
<reference evidence="7 8" key="1">
    <citation type="submission" date="2020-01" db="EMBL/GenBank/DDBJ databases">
        <authorList>
            <person name="Peng S.Y."/>
            <person name="Li J."/>
            <person name="Wang M."/>
            <person name="Wang L."/>
            <person name="Wang C.Q."/>
            <person name="Wang J.R."/>
        </authorList>
    </citation>
    <scope>NUCLEOTIDE SEQUENCE [LARGE SCALE GENOMIC DNA]</scope>
    <source>
        <strain evidence="7 8">XCT-34</strain>
    </source>
</reference>
<evidence type="ECO:0000256" key="6">
    <source>
        <dbReference type="SAM" id="Phobius"/>
    </source>
</evidence>
<dbReference type="PIRSF" id="PIRSF016565">
    <property type="entry name" value="PucC"/>
    <property type="match status" value="1"/>
</dbReference>
<feature type="transmembrane region" description="Helical" evidence="6">
    <location>
        <begin position="202"/>
        <end position="224"/>
    </location>
</feature>
<keyword evidence="5 6" id="KW-0472">Membrane</keyword>
<gene>
    <name evidence="7" type="ORF">GWI71_05365</name>
</gene>
<evidence type="ECO:0000313" key="7">
    <source>
        <dbReference type="EMBL" id="NBN63103.1"/>
    </source>
</evidence>
<feature type="transmembrane region" description="Helical" evidence="6">
    <location>
        <begin position="63"/>
        <end position="84"/>
    </location>
</feature>
<accession>A0ABW9ZGD2</accession>
<feature type="transmembrane region" description="Helical" evidence="6">
    <location>
        <begin position="358"/>
        <end position="382"/>
    </location>
</feature>
<protein>
    <submittedName>
        <fullName evidence="7">MFS transporter</fullName>
    </submittedName>
</protein>
<feature type="transmembrane region" description="Helical" evidence="6">
    <location>
        <begin position="257"/>
        <end position="276"/>
    </location>
</feature>
<dbReference type="Proteomes" id="UP000541347">
    <property type="component" value="Unassembled WGS sequence"/>
</dbReference>
<comment type="caution">
    <text evidence="7">The sequence shown here is derived from an EMBL/GenBank/DDBJ whole genome shotgun (WGS) entry which is preliminary data.</text>
</comment>
<organism evidence="7 8">
    <name type="scientific">Pannonibacter tanglangensis</name>
    <dbReference type="NCBI Taxonomy" id="2750084"/>
    <lineage>
        <taxon>Bacteria</taxon>
        <taxon>Pseudomonadati</taxon>
        <taxon>Pseudomonadota</taxon>
        <taxon>Alphaproteobacteria</taxon>
        <taxon>Hyphomicrobiales</taxon>
        <taxon>Stappiaceae</taxon>
        <taxon>Pannonibacter</taxon>
    </lineage>
</organism>
<evidence type="ECO:0000256" key="5">
    <source>
        <dbReference type="ARBA" id="ARBA00023136"/>
    </source>
</evidence>
<keyword evidence="3 6" id="KW-0812">Transmembrane</keyword>
<keyword evidence="4 6" id="KW-1133">Transmembrane helix</keyword>
<dbReference type="Gene3D" id="1.20.1250.20">
    <property type="entry name" value="MFS general substrate transporter like domains"/>
    <property type="match status" value="1"/>
</dbReference>
<evidence type="ECO:0000256" key="1">
    <source>
        <dbReference type="ARBA" id="ARBA00004141"/>
    </source>
</evidence>
<feature type="transmembrane region" description="Helical" evidence="6">
    <location>
        <begin position="328"/>
        <end position="352"/>
    </location>
</feature>
<dbReference type="PANTHER" id="PTHR23538">
    <property type="entry name" value="44.5 KD BACTERIOCHLOROPHYLL SYNTHASE SUBUNIT"/>
    <property type="match status" value="1"/>
</dbReference>
<dbReference type="InterPro" id="IPR004896">
    <property type="entry name" value="PucC-rel"/>
</dbReference>
<keyword evidence="8" id="KW-1185">Reference proteome</keyword>
<comment type="subcellular location">
    <subcellularLocation>
        <location evidence="1">Membrane</location>
        <topology evidence="1">Multi-pass membrane protein</topology>
    </subcellularLocation>
</comment>
<name>A0ABW9ZGD2_9HYPH</name>
<dbReference type="InterPro" id="IPR036259">
    <property type="entry name" value="MFS_trans_sf"/>
</dbReference>
<dbReference type="InterPro" id="IPR026036">
    <property type="entry name" value="PucC"/>
</dbReference>
<feature type="transmembrane region" description="Helical" evidence="6">
    <location>
        <begin position="428"/>
        <end position="455"/>
    </location>
</feature>
<dbReference type="Pfam" id="PF03209">
    <property type="entry name" value="PUCC"/>
    <property type="match status" value="1"/>
</dbReference>
<proteinExistence type="inferred from homology"/>